<evidence type="ECO:0000313" key="2">
    <source>
        <dbReference type="EMBL" id="KAJ5121350.1"/>
    </source>
</evidence>
<dbReference type="AlphaFoldDB" id="A0A9W9GJ19"/>
<keyword evidence="3" id="KW-1185">Reference proteome</keyword>
<feature type="compositionally biased region" description="Basic and acidic residues" evidence="1">
    <location>
        <begin position="261"/>
        <end position="271"/>
    </location>
</feature>
<comment type="caution">
    <text evidence="2">The sequence shown here is derived from an EMBL/GenBank/DDBJ whole genome shotgun (WGS) entry which is preliminary data.</text>
</comment>
<name>A0A9W9GJ19_9EURO</name>
<accession>A0A9W9GJ19</accession>
<feature type="compositionally biased region" description="Basic residues" evidence="1">
    <location>
        <begin position="212"/>
        <end position="228"/>
    </location>
</feature>
<organism evidence="2 3">
    <name type="scientific">Penicillium bovifimosum</name>
    <dbReference type="NCBI Taxonomy" id="126998"/>
    <lineage>
        <taxon>Eukaryota</taxon>
        <taxon>Fungi</taxon>
        <taxon>Dikarya</taxon>
        <taxon>Ascomycota</taxon>
        <taxon>Pezizomycotina</taxon>
        <taxon>Eurotiomycetes</taxon>
        <taxon>Eurotiomycetidae</taxon>
        <taxon>Eurotiales</taxon>
        <taxon>Aspergillaceae</taxon>
        <taxon>Penicillium</taxon>
    </lineage>
</organism>
<gene>
    <name evidence="2" type="ORF">N7515_009311</name>
</gene>
<dbReference type="GeneID" id="81409225"/>
<proteinExistence type="predicted"/>
<sequence>MLSSEGSPSHWPQFVQILAEDRDATSENTLVRSGAPSPDPNTWHLPPSRRWEDERSGRVWTRPSNPISEGPFVIYEDPPGREVPVIEPAEPGDRANNHENGRFSDNGGPDKENVDPATIAPDVNPVDPFGLSLDPRIVEFDQYHDDYAGDDSWPRINGRRVLRTLWTDPTQESENHDLTYDSQAIQTGRLRLGSDRRSPYAHLPLSAPARRAGPRRTGPRRTGPHRTAARRDGVRRSLDFDPPEVRQTTPEIEDEADDEASDARNAETENR</sequence>
<dbReference type="Proteomes" id="UP001149079">
    <property type="component" value="Unassembled WGS sequence"/>
</dbReference>
<dbReference type="OrthoDB" id="4376171at2759"/>
<evidence type="ECO:0000256" key="1">
    <source>
        <dbReference type="SAM" id="MobiDB-lite"/>
    </source>
</evidence>
<evidence type="ECO:0000313" key="3">
    <source>
        <dbReference type="Proteomes" id="UP001149079"/>
    </source>
</evidence>
<dbReference type="EMBL" id="JAPQKL010000007">
    <property type="protein sequence ID" value="KAJ5121350.1"/>
    <property type="molecule type" value="Genomic_DNA"/>
</dbReference>
<dbReference type="RefSeq" id="XP_056517854.1">
    <property type="nucleotide sequence ID" value="XM_056670055.1"/>
</dbReference>
<feature type="region of interest" description="Disordered" evidence="1">
    <location>
        <begin position="19"/>
        <end position="111"/>
    </location>
</feature>
<feature type="compositionally biased region" description="Basic and acidic residues" evidence="1">
    <location>
        <begin position="229"/>
        <end position="239"/>
    </location>
</feature>
<feature type="compositionally biased region" description="Acidic residues" evidence="1">
    <location>
        <begin position="251"/>
        <end position="260"/>
    </location>
</feature>
<feature type="compositionally biased region" description="Basic and acidic residues" evidence="1">
    <location>
        <begin position="91"/>
        <end position="111"/>
    </location>
</feature>
<reference evidence="2" key="1">
    <citation type="submission" date="2022-11" db="EMBL/GenBank/DDBJ databases">
        <authorList>
            <person name="Petersen C."/>
        </authorList>
    </citation>
    <scope>NUCLEOTIDE SEQUENCE</scope>
    <source>
        <strain evidence="2">IBT 22155</strain>
    </source>
</reference>
<feature type="region of interest" description="Disordered" evidence="1">
    <location>
        <begin position="190"/>
        <end position="271"/>
    </location>
</feature>
<reference evidence="2" key="2">
    <citation type="journal article" date="2023" name="IMA Fungus">
        <title>Comparative genomic study of the Penicillium genus elucidates a diverse pangenome and 15 lateral gene transfer events.</title>
        <authorList>
            <person name="Petersen C."/>
            <person name="Sorensen T."/>
            <person name="Nielsen M.R."/>
            <person name="Sondergaard T.E."/>
            <person name="Sorensen J.L."/>
            <person name="Fitzpatrick D.A."/>
            <person name="Frisvad J.C."/>
            <person name="Nielsen K.L."/>
        </authorList>
    </citation>
    <scope>NUCLEOTIDE SEQUENCE</scope>
    <source>
        <strain evidence="2">IBT 22155</strain>
    </source>
</reference>
<protein>
    <submittedName>
        <fullName evidence="2">Uncharacterized protein</fullName>
    </submittedName>
</protein>